<protein>
    <recommendedName>
        <fullName evidence="5">DUF3558 domain-containing protein</fullName>
    </recommendedName>
</protein>
<feature type="region of interest" description="Disordered" evidence="1">
    <location>
        <begin position="25"/>
        <end position="65"/>
    </location>
</feature>
<feature type="compositionally biased region" description="Low complexity" evidence="1">
    <location>
        <begin position="25"/>
        <end position="35"/>
    </location>
</feature>
<keyword evidence="4" id="KW-1185">Reference proteome</keyword>
<reference evidence="3 4" key="1">
    <citation type="submission" date="2018-11" db="EMBL/GenBank/DDBJ databases">
        <title>Sequencing the genomes of 1000 actinobacteria strains.</title>
        <authorList>
            <person name="Klenk H.-P."/>
        </authorList>
    </citation>
    <scope>NUCLEOTIDE SEQUENCE [LARGE SCALE GENOMIC DNA]</scope>
    <source>
        <strain evidence="3 4">DSM 9580</strain>
    </source>
</reference>
<evidence type="ECO:0000256" key="1">
    <source>
        <dbReference type="SAM" id="MobiDB-lite"/>
    </source>
</evidence>
<evidence type="ECO:0000256" key="2">
    <source>
        <dbReference type="SAM" id="SignalP"/>
    </source>
</evidence>
<name>A0A3N2ATA3_9MICO</name>
<sequence length="204" mass="20997">MVHTRRLSAIVVAALLVTGCASAAPAAESPAPEASHTMPDGSVMTGEEHGSHGTGHASAQGPSEAAEMVCAGQVTDAITAMLDLEGEVSPSSTWNEPMFTCSYDVDGAPLTLSVHDATDLAVGEAHFDELQATTESARDIEGLLALGMPSFTNDAGIVSFLRDGKTLLVDATRLPDELAGGTMTRSEAAYAVASAVLVCWVEHD</sequence>
<feature type="signal peptide" evidence="2">
    <location>
        <begin position="1"/>
        <end position="23"/>
    </location>
</feature>
<evidence type="ECO:0000313" key="3">
    <source>
        <dbReference type="EMBL" id="ROR66269.1"/>
    </source>
</evidence>
<comment type="caution">
    <text evidence="3">The sequence shown here is derived from an EMBL/GenBank/DDBJ whole genome shotgun (WGS) entry which is preliminary data.</text>
</comment>
<accession>A0A3N2ATA3</accession>
<evidence type="ECO:0000313" key="4">
    <source>
        <dbReference type="Proteomes" id="UP000275456"/>
    </source>
</evidence>
<dbReference type="Proteomes" id="UP000275456">
    <property type="component" value="Unassembled WGS sequence"/>
</dbReference>
<organism evidence="3 4">
    <name type="scientific">Agrococcus jenensis</name>
    <dbReference type="NCBI Taxonomy" id="46353"/>
    <lineage>
        <taxon>Bacteria</taxon>
        <taxon>Bacillati</taxon>
        <taxon>Actinomycetota</taxon>
        <taxon>Actinomycetes</taxon>
        <taxon>Micrococcales</taxon>
        <taxon>Microbacteriaceae</taxon>
        <taxon>Agrococcus</taxon>
    </lineage>
</organism>
<gene>
    <name evidence="3" type="ORF">EDD26_1651</name>
</gene>
<dbReference type="PROSITE" id="PS51257">
    <property type="entry name" value="PROKAR_LIPOPROTEIN"/>
    <property type="match status" value="1"/>
</dbReference>
<dbReference type="EMBL" id="RKHJ01000001">
    <property type="protein sequence ID" value="ROR66269.1"/>
    <property type="molecule type" value="Genomic_DNA"/>
</dbReference>
<dbReference type="OrthoDB" id="3699565at2"/>
<keyword evidence="2" id="KW-0732">Signal</keyword>
<dbReference type="AlphaFoldDB" id="A0A3N2ATA3"/>
<dbReference type="RefSeq" id="WP_123697276.1">
    <property type="nucleotide sequence ID" value="NZ_RKHJ01000001.1"/>
</dbReference>
<proteinExistence type="predicted"/>
<feature type="chain" id="PRO_5018317513" description="DUF3558 domain-containing protein" evidence="2">
    <location>
        <begin position="24"/>
        <end position="204"/>
    </location>
</feature>
<evidence type="ECO:0008006" key="5">
    <source>
        <dbReference type="Google" id="ProtNLM"/>
    </source>
</evidence>